<dbReference type="EMBL" id="HAEA01009847">
    <property type="protein sequence ID" value="SBQ38327.1"/>
    <property type="molecule type" value="Transcribed_RNA"/>
</dbReference>
<reference evidence="1" key="1">
    <citation type="submission" date="2016-05" db="EMBL/GenBank/DDBJ databases">
        <authorList>
            <person name="Lavstsen T."/>
            <person name="Jespersen J.S."/>
        </authorList>
    </citation>
    <scope>NUCLEOTIDE SEQUENCE</scope>
    <source>
        <tissue evidence="1">Brain</tissue>
    </source>
</reference>
<feature type="non-terminal residue" evidence="1">
    <location>
        <position position="38"/>
    </location>
</feature>
<reference evidence="1" key="2">
    <citation type="submission" date="2016-06" db="EMBL/GenBank/DDBJ databases">
        <title>The genome of a short-lived fish provides insights into sex chromosome evolution and the genetic control of aging.</title>
        <authorList>
            <person name="Reichwald K."/>
            <person name="Felder M."/>
            <person name="Petzold A."/>
            <person name="Koch P."/>
            <person name="Groth M."/>
            <person name="Platzer M."/>
        </authorList>
    </citation>
    <scope>NUCLEOTIDE SEQUENCE</scope>
    <source>
        <tissue evidence="1">Brain</tissue>
    </source>
</reference>
<gene>
    <name evidence="1" type="primary">Nfu_g_1_013956</name>
</gene>
<feature type="non-terminal residue" evidence="1">
    <location>
        <position position="1"/>
    </location>
</feature>
<accession>A0A1A8DWL8</accession>
<evidence type="ECO:0000313" key="1">
    <source>
        <dbReference type="EMBL" id="SBQ38327.1"/>
    </source>
</evidence>
<sequence>KAKWLFLFLGLCILLTIKIFHSIVCLPIEIFIYLISNC</sequence>
<dbReference type="AlphaFoldDB" id="A0A1A8DWL8"/>
<organism evidence="1">
    <name type="scientific">Nothobranchius kadleci</name>
    <name type="common">African annual killifish</name>
    <dbReference type="NCBI Taxonomy" id="1051664"/>
    <lineage>
        <taxon>Eukaryota</taxon>
        <taxon>Metazoa</taxon>
        <taxon>Chordata</taxon>
        <taxon>Craniata</taxon>
        <taxon>Vertebrata</taxon>
        <taxon>Euteleostomi</taxon>
        <taxon>Actinopterygii</taxon>
        <taxon>Neopterygii</taxon>
        <taxon>Teleostei</taxon>
        <taxon>Neoteleostei</taxon>
        <taxon>Acanthomorphata</taxon>
        <taxon>Ovalentaria</taxon>
        <taxon>Atherinomorphae</taxon>
        <taxon>Cyprinodontiformes</taxon>
        <taxon>Nothobranchiidae</taxon>
        <taxon>Nothobranchius</taxon>
    </lineage>
</organism>
<protein>
    <submittedName>
        <fullName evidence="1">Uncharacterized protein</fullName>
    </submittedName>
</protein>
<proteinExistence type="predicted"/>
<name>A0A1A8DWL8_NOTKA</name>